<evidence type="ECO:0000256" key="8">
    <source>
        <dbReference type="SAM" id="Phobius"/>
    </source>
</evidence>
<feature type="transmembrane region" description="Helical" evidence="8">
    <location>
        <begin position="127"/>
        <end position="146"/>
    </location>
</feature>
<evidence type="ECO:0000256" key="3">
    <source>
        <dbReference type="ARBA" id="ARBA00022475"/>
    </source>
</evidence>
<feature type="transmembrane region" description="Helical" evidence="8">
    <location>
        <begin position="92"/>
        <end position="115"/>
    </location>
</feature>
<feature type="transmembrane region" description="Helical" evidence="8">
    <location>
        <begin position="182"/>
        <end position="202"/>
    </location>
</feature>
<dbReference type="GO" id="GO:0005886">
    <property type="term" value="C:plasma membrane"/>
    <property type="evidence" value="ECO:0007669"/>
    <property type="project" value="UniProtKB-SubCell"/>
</dbReference>
<dbReference type="OrthoDB" id="9768329at2"/>
<evidence type="ECO:0000256" key="4">
    <source>
        <dbReference type="ARBA" id="ARBA00022692"/>
    </source>
</evidence>
<protein>
    <submittedName>
        <fullName evidence="10">Na+/H+ antiporter subunit D</fullName>
    </submittedName>
</protein>
<feature type="transmembrane region" description="Helical" evidence="8">
    <location>
        <begin position="222"/>
        <end position="245"/>
    </location>
</feature>
<feature type="domain" description="NADH:quinone oxidoreductase/Mrp antiporter transmembrane" evidence="9">
    <location>
        <begin position="148"/>
        <end position="438"/>
    </location>
</feature>
<comment type="subcellular location">
    <subcellularLocation>
        <location evidence="1">Cell membrane</location>
        <topology evidence="1">Multi-pass membrane protein</topology>
    </subcellularLocation>
    <subcellularLocation>
        <location evidence="7">Membrane</location>
        <topology evidence="7">Multi-pass membrane protein</topology>
    </subcellularLocation>
</comment>
<evidence type="ECO:0000256" key="5">
    <source>
        <dbReference type="ARBA" id="ARBA00022989"/>
    </source>
</evidence>
<dbReference type="InterPro" id="IPR003918">
    <property type="entry name" value="NADH_UbQ_OxRdtase"/>
</dbReference>
<dbReference type="AlphaFoldDB" id="A0A964T4J5"/>
<dbReference type="PANTHER" id="PTHR42703:SF1">
    <property type="entry name" value="NA(+)_H(+) ANTIPORTER SUBUNIT D1"/>
    <property type="match status" value="1"/>
</dbReference>
<feature type="transmembrane region" description="Helical" evidence="8">
    <location>
        <begin position="347"/>
        <end position="368"/>
    </location>
</feature>
<keyword evidence="3" id="KW-1003">Cell membrane</keyword>
<evidence type="ECO:0000256" key="6">
    <source>
        <dbReference type="ARBA" id="ARBA00023136"/>
    </source>
</evidence>
<dbReference type="GO" id="GO:0042773">
    <property type="term" value="P:ATP synthesis coupled electron transport"/>
    <property type="evidence" value="ECO:0007669"/>
    <property type="project" value="InterPro"/>
</dbReference>
<feature type="transmembrane region" description="Helical" evidence="8">
    <location>
        <begin position="152"/>
        <end position="170"/>
    </location>
</feature>
<proteinExistence type="inferred from homology"/>
<evidence type="ECO:0000256" key="2">
    <source>
        <dbReference type="ARBA" id="ARBA00005346"/>
    </source>
</evidence>
<accession>A0A964T4J5</accession>
<name>A0A964T4J5_9HYPH</name>
<feature type="transmembrane region" description="Helical" evidence="8">
    <location>
        <begin position="289"/>
        <end position="312"/>
    </location>
</feature>
<gene>
    <name evidence="10" type="ORF">E4O86_11725</name>
</gene>
<dbReference type="PANTHER" id="PTHR42703">
    <property type="entry name" value="NADH DEHYDROGENASE"/>
    <property type="match status" value="1"/>
</dbReference>
<feature type="transmembrane region" description="Helical" evidence="8">
    <location>
        <begin position="319"/>
        <end position="341"/>
    </location>
</feature>
<feature type="transmembrane region" description="Helical" evidence="8">
    <location>
        <begin position="51"/>
        <end position="72"/>
    </location>
</feature>
<dbReference type="EMBL" id="SPKJ01000036">
    <property type="protein sequence ID" value="MYZ48376.1"/>
    <property type="molecule type" value="Genomic_DNA"/>
</dbReference>
<feature type="transmembrane region" description="Helical" evidence="8">
    <location>
        <begin position="257"/>
        <end position="277"/>
    </location>
</feature>
<keyword evidence="4 7" id="KW-0812">Transmembrane</keyword>
<comment type="similarity">
    <text evidence="2">Belongs to the CPA3 antiporters (TC 2.A.63) subunit D family.</text>
</comment>
<organism evidence="10 11">
    <name type="scientific">Propylenella binzhouense</name>
    <dbReference type="NCBI Taxonomy" id="2555902"/>
    <lineage>
        <taxon>Bacteria</taxon>
        <taxon>Pseudomonadati</taxon>
        <taxon>Pseudomonadota</taxon>
        <taxon>Alphaproteobacteria</taxon>
        <taxon>Hyphomicrobiales</taxon>
        <taxon>Propylenellaceae</taxon>
        <taxon>Propylenella</taxon>
    </lineage>
</organism>
<evidence type="ECO:0000259" key="9">
    <source>
        <dbReference type="Pfam" id="PF00361"/>
    </source>
</evidence>
<sequence length="524" mass="54149">MAMPGTVDLARALVLAPTPLADYLVIAPVMVTVLAGAVLVMLRNFPRLQPLIAIAAMAALVANNALLLARVAVSGPITMTMGRWLPPFGISFSADVLGATFALAASVVALAVAVYAMRDVPEGLRRYGFYPCLTLMMTGVCGAFLTGDIFNLYVWFEVLLIASFGLIVLGNSREQLDGAIRYAILNLLATTLFLVAIGYLYGVAGTLNMADLVDRIRGLGEAAPINTIAALFILAFAMKAAAFPLHFWLPASYHTPAISAAALFAGLLTKVGVYALLRVLVMLMPAQRAVFGDVILWVAIVTMIGAGLGAIAQSDLRRMLGYFVISGIGAMLAGIALGSQLGLAGAAFYAVHSMIVSAALYLGAGVAGRIGGSFDLRETGGLYAVAPALAAIVLVLVLAVGGLPPFSGFWPKVLITEAALQAGRWWLAAAVLLSGFLTTIAGGRAFGMAFWRGGAAGTPDGAEALPRPLPAAEMLGLTLPVAFLAALAILIGLFPDPLMSLTDGAALGLLDPAAYIRSVFGGGP</sequence>
<evidence type="ECO:0000313" key="11">
    <source>
        <dbReference type="Proteomes" id="UP000773614"/>
    </source>
</evidence>
<dbReference type="InterPro" id="IPR001750">
    <property type="entry name" value="ND/Mrp_TM"/>
</dbReference>
<evidence type="ECO:0000256" key="1">
    <source>
        <dbReference type="ARBA" id="ARBA00004651"/>
    </source>
</evidence>
<dbReference type="Proteomes" id="UP000773614">
    <property type="component" value="Unassembled WGS sequence"/>
</dbReference>
<dbReference type="RefSeq" id="WP_161140725.1">
    <property type="nucleotide sequence ID" value="NZ_SPKJ01000036.1"/>
</dbReference>
<dbReference type="PRINTS" id="PR01437">
    <property type="entry name" value="NUOXDRDTASE4"/>
</dbReference>
<dbReference type="Pfam" id="PF00361">
    <property type="entry name" value="Proton_antipo_M"/>
    <property type="match status" value="1"/>
</dbReference>
<keyword evidence="5 8" id="KW-1133">Transmembrane helix</keyword>
<reference evidence="10" key="1">
    <citation type="submission" date="2019-03" db="EMBL/GenBank/DDBJ databases">
        <title>Afifella sp. nov., isolated from activated sludge.</title>
        <authorList>
            <person name="Li Q."/>
            <person name="Liu Y."/>
        </authorList>
    </citation>
    <scope>NUCLEOTIDE SEQUENCE</scope>
    <source>
        <strain evidence="10">L72</strain>
    </source>
</reference>
<dbReference type="GO" id="GO:0008137">
    <property type="term" value="F:NADH dehydrogenase (ubiquinone) activity"/>
    <property type="evidence" value="ECO:0007669"/>
    <property type="project" value="InterPro"/>
</dbReference>
<feature type="transmembrane region" description="Helical" evidence="8">
    <location>
        <begin position="20"/>
        <end position="42"/>
    </location>
</feature>
<keyword evidence="6 8" id="KW-0472">Membrane</keyword>
<feature type="transmembrane region" description="Helical" evidence="8">
    <location>
        <begin position="380"/>
        <end position="403"/>
    </location>
</feature>
<dbReference type="NCBIfam" id="NF009306">
    <property type="entry name" value="PRK12663.1"/>
    <property type="match status" value="1"/>
</dbReference>
<evidence type="ECO:0000256" key="7">
    <source>
        <dbReference type="RuleBase" id="RU000320"/>
    </source>
</evidence>
<dbReference type="InterPro" id="IPR050586">
    <property type="entry name" value="CPA3_Na-H_Antiporter_D"/>
</dbReference>
<comment type="caution">
    <text evidence="10">The sequence shown here is derived from an EMBL/GenBank/DDBJ whole genome shotgun (WGS) entry which is preliminary data.</text>
</comment>
<feature type="transmembrane region" description="Helical" evidence="8">
    <location>
        <begin position="474"/>
        <end position="494"/>
    </location>
</feature>
<keyword evidence="11" id="KW-1185">Reference proteome</keyword>
<feature type="transmembrane region" description="Helical" evidence="8">
    <location>
        <begin position="423"/>
        <end position="442"/>
    </location>
</feature>
<evidence type="ECO:0000313" key="10">
    <source>
        <dbReference type="EMBL" id="MYZ48376.1"/>
    </source>
</evidence>